<reference evidence="3" key="3">
    <citation type="submission" date="2017-01" db="EMBL/GenBank/DDBJ databases">
        <authorList>
            <person name="Varghese N."/>
            <person name="Submissions S."/>
        </authorList>
    </citation>
    <scope>NUCLEOTIDE SEQUENCE [LARGE SCALE GENOMIC DNA]</scope>
    <source>
        <strain evidence="3">DSM 21068</strain>
    </source>
</reference>
<evidence type="ECO:0000313" key="3">
    <source>
        <dbReference type="Proteomes" id="UP000186246"/>
    </source>
</evidence>
<dbReference type="RefSeq" id="WP_076452063.1">
    <property type="nucleotide sequence ID" value="NZ_FTOJ01000006.1"/>
</dbReference>
<dbReference type="AlphaFoldDB" id="A0A1N7N3Z4"/>
<organism evidence="2 3">
    <name type="scientific">Chryseobacterium piscicola</name>
    <dbReference type="NCBI Taxonomy" id="551459"/>
    <lineage>
        <taxon>Bacteria</taxon>
        <taxon>Pseudomonadati</taxon>
        <taxon>Bacteroidota</taxon>
        <taxon>Flavobacteriia</taxon>
        <taxon>Flavobacteriales</taxon>
        <taxon>Weeksellaceae</taxon>
        <taxon>Chryseobacterium group</taxon>
        <taxon>Chryseobacterium</taxon>
    </lineage>
</organism>
<dbReference type="EMBL" id="FTOJ01000006">
    <property type="protein sequence ID" value="SIS93097.1"/>
    <property type="molecule type" value="Genomic_DNA"/>
</dbReference>
<dbReference type="STRING" id="551459.SAMN05421796_106186"/>
<evidence type="ECO:0000313" key="1">
    <source>
        <dbReference type="EMBL" id="PQA89828.1"/>
    </source>
</evidence>
<accession>A0A1N7N3Z4</accession>
<dbReference type="OrthoDB" id="1122716at2"/>
<gene>
    <name evidence="1" type="ORF">B0A70_15515</name>
    <name evidence="2" type="ORF">SAMN05421796_106186</name>
</gene>
<dbReference type="InterPro" id="IPR054199">
    <property type="entry name" value="DUF6904"/>
</dbReference>
<proteinExistence type="predicted"/>
<dbReference type="Pfam" id="PF21845">
    <property type="entry name" value="DUF6904"/>
    <property type="match status" value="1"/>
</dbReference>
<protein>
    <submittedName>
        <fullName evidence="2">Uncharacterized protein</fullName>
    </submittedName>
</protein>
<keyword evidence="4" id="KW-1185">Reference proteome</keyword>
<dbReference type="EMBL" id="MUGO01000039">
    <property type="protein sequence ID" value="PQA89828.1"/>
    <property type="molecule type" value="Genomic_DNA"/>
</dbReference>
<name>A0A1N7N3Z4_9FLAO</name>
<dbReference type="Proteomes" id="UP000186246">
    <property type="component" value="Unassembled WGS sequence"/>
</dbReference>
<evidence type="ECO:0000313" key="2">
    <source>
        <dbReference type="EMBL" id="SIS93097.1"/>
    </source>
</evidence>
<reference evidence="1 4" key="1">
    <citation type="submission" date="2016-11" db="EMBL/GenBank/DDBJ databases">
        <title>Whole genomes of Flavobacteriaceae.</title>
        <authorList>
            <person name="Stine C."/>
            <person name="Li C."/>
            <person name="Tadesse D."/>
        </authorList>
    </citation>
    <scope>NUCLEOTIDE SEQUENCE [LARGE SCALE GENOMIC DNA]</scope>
    <source>
        <strain evidence="1 4">DSM 21068</strain>
    </source>
</reference>
<sequence>MIYTVPTKKGLGIEFWGTDDDLTYLYDAISKFWNNDNFSLIFGYENKANVISGFAHEIRKASYGSRLKRNSSHYTPAEIPYLGFQISWPHILFCMSCLNSNRQWVETTKYDVSIFLQLKYWIEKSMYEYDSVGAEKLSFFLNGAIHGNNEYIYQYMRNINMRFFQMKGGKMSFRKLSDLMKTASNFTNEYQELLDFLKFEAQKYNCKIDDLDIDDDNEIYEIEW</sequence>
<dbReference type="Proteomes" id="UP000238314">
    <property type="component" value="Unassembled WGS sequence"/>
</dbReference>
<evidence type="ECO:0000313" key="4">
    <source>
        <dbReference type="Proteomes" id="UP000238314"/>
    </source>
</evidence>
<reference evidence="2" key="2">
    <citation type="submission" date="2017-01" db="EMBL/GenBank/DDBJ databases">
        <authorList>
            <person name="Mah S.A."/>
            <person name="Swanson W.J."/>
            <person name="Moy G.W."/>
            <person name="Vacquier V.D."/>
        </authorList>
    </citation>
    <scope>NUCLEOTIDE SEQUENCE [LARGE SCALE GENOMIC DNA]</scope>
    <source>
        <strain evidence="2">DSM 21068</strain>
    </source>
</reference>